<keyword evidence="7" id="KW-1185">Reference proteome</keyword>
<dbReference type="RefSeq" id="WP_051579009.1">
    <property type="nucleotide sequence ID" value="NZ_AP022567.1"/>
</dbReference>
<dbReference type="InterPro" id="IPR050090">
    <property type="entry name" value="Tyrosine_recombinase_XerCD"/>
</dbReference>
<evidence type="ECO:0000259" key="5">
    <source>
        <dbReference type="PROSITE" id="PS51898"/>
    </source>
</evidence>
<evidence type="ECO:0000313" key="6">
    <source>
        <dbReference type="EMBL" id="BBX30954.1"/>
    </source>
</evidence>
<dbReference type="CDD" id="cd00397">
    <property type="entry name" value="DNA_BRE_C"/>
    <property type="match status" value="1"/>
</dbReference>
<name>A0ABN5XY68_MYCME</name>
<sequence length="415" mass="46019">MAAKVGHRAWGSIKKQRTKRPSFQASFVGPDGRRHYAPEIFTTKMNAERWLAREKDNIERRAGTDEPWKPPSQRAQEQKAETVRLSEYGKKVIDARILKPRTRIEYEAKWSQLIEPGLGYLPVRDLTTTAVRAWFASLDKTKATRNGHAYSILNMICNTAVSDGLLDRNPCDVRGAMNPKTKKRVKIATTVELHAIADKLGADENNARFKALVLLAGWCGLRFGEVSELRRKDFDRKCEVLTVTRAVTHRADPNADETDSAAKAGRCRIDSTKGNEDERAVTIPPHIRDDVKDHLARFVGSDPEALLFKPARGGCHLNDRVFNKDVFKKAAASVGREDLSAHDLRRFAGSKNAQVATLTENMSRLGHKTVDAALRYQHSQDGRDAIVAANLSANALAELAAASEHTDPAALADAQ</sequence>
<feature type="region of interest" description="Disordered" evidence="4">
    <location>
        <begin position="59"/>
        <end position="79"/>
    </location>
</feature>
<feature type="region of interest" description="Disordered" evidence="4">
    <location>
        <begin position="1"/>
        <end position="30"/>
    </location>
</feature>
<feature type="domain" description="Tyr recombinase" evidence="5">
    <location>
        <begin position="183"/>
        <end position="389"/>
    </location>
</feature>
<proteinExistence type="inferred from homology"/>
<dbReference type="InterPro" id="IPR010998">
    <property type="entry name" value="Integrase_recombinase_N"/>
</dbReference>
<accession>A0ABN5XY68</accession>
<dbReference type="PANTHER" id="PTHR30349:SF64">
    <property type="entry name" value="PROPHAGE INTEGRASE INTD-RELATED"/>
    <property type="match status" value="1"/>
</dbReference>
<dbReference type="SUPFAM" id="SSF56349">
    <property type="entry name" value="DNA breaking-rejoining enzymes"/>
    <property type="match status" value="1"/>
</dbReference>
<dbReference type="InterPro" id="IPR013762">
    <property type="entry name" value="Integrase-like_cat_sf"/>
</dbReference>
<dbReference type="EMBL" id="AP022567">
    <property type="protein sequence ID" value="BBX30954.1"/>
    <property type="molecule type" value="Genomic_DNA"/>
</dbReference>
<dbReference type="InterPro" id="IPR002104">
    <property type="entry name" value="Integrase_catalytic"/>
</dbReference>
<keyword evidence="3" id="KW-0233">DNA recombination</keyword>
<dbReference type="Proteomes" id="UP000465622">
    <property type="component" value="Chromosome"/>
</dbReference>
<dbReference type="InterPro" id="IPR058717">
    <property type="entry name" value="Phage_L5_Integrase_N"/>
</dbReference>
<protein>
    <submittedName>
        <fullName evidence="6">Prophage phiRv2 integrase</fullName>
    </submittedName>
</protein>
<dbReference type="Pfam" id="PF00589">
    <property type="entry name" value="Phage_integrase"/>
    <property type="match status" value="1"/>
</dbReference>
<gene>
    <name evidence="6" type="ORF">MMAGJ_02360</name>
</gene>
<evidence type="ECO:0000256" key="2">
    <source>
        <dbReference type="ARBA" id="ARBA00023125"/>
    </source>
</evidence>
<dbReference type="Gene3D" id="1.10.150.130">
    <property type="match status" value="1"/>
</dbReference>
<organism evidence="6 7">
    <name type="scientific">Mycolicibacterium mageritense</name>
    <name type="common">Mycobacterium mageritense</name>
    <dbReference type="NCBI Taxonomy" id="53462"/>
    <lineage>
        <taxon>Bacteria</taxon>
        <taxon>Bacillati</taxon>
        <taxon>Actinomycetota</taxon>
        <taxon>Actinomycetes</taxon>
        <taxon>Mycobacteriales</taxon>
        <taxon>Mycobacteriaceae</taxon>
        <taxon>Mycolicibacterium</taxon>
    </lineage>
</organism>
<dbReference type="Gene3D" id="1.10.443.10">
    <property type="entry name" value="Intergrase catalytic core"/>
    <property type="match status" value="1"/>
</dbReference>
<evidence type="ECO:0000313" key="7">
    <source>
        <dbReference type="Proteomes" id="UP000465622"/>
    </source>
</evidence>
<dbReference type="Pfam" id="PF26003">
    <property type="entry name" value="Integrase_N_phage"/>
    <property type="match status" value="1"/>
</dbReference>
<dbReference type="PANTHER" id="PTHR30349">
    <property type="entry name" value="PHAGE INTEGRASE-RELATED"/>
    <property type="match status" value="1"/>
</dbReference>
<feature type="compositionally biased region" description="Basic and acidic residues" evidence="4">
    <location>
        <begin position="59"/>
        <end position="68"/>
    </location>
</feature>
<keyword evidence="2" id="KW-0238">DNA-binding</keyword>
<reference evidence="6 7" key="1">
    <citation type="journal article" date="2019" name="Emerg. Microbes Infect.">
        <title>Comprehensive subspecies identification of 175 nontuberculous mycobacteria species based on 7547 genomic profiles.</title>
        <authorList>
            <person name="Matsumoto Y."/>
            <person name="Kinjo T."/>
            <person name="Motooka D."/>
            <person name="Nabeya D."/>
            <person name="Jung N."/>
            <person name="Uechi K."/>
            <person name="Horii T."/>
            <person name="Iida T."/>
            <person name="Fujita J."/>
            <person name="Nakamura S."/>
        </authorList>
    </citation>
    <scope>NUCLEOTIDE SEQUENCE [LARGE SCALE GENOMIC DNA]</scope>
    <source>
        <strain evidence="6 7">JCM 12375</strain>
    </source>
</reference>
<feature type="compositionally biased region" description="Basic and acidic residues" evidence="4">
    <location>
        <begin position="267"/>
        <end position="277"/>
    </location>
</feature>
<evidence type="ECO:0000256" key="3">
    <source>
        <dbReference type="ARBA" id="ARBA00023172"/>
    </source>
</evidence>
<evidence type="ECO:0000256" key="1">
    <source>
        <dbReference type="ARBA" id="ARBA00008857"/>
    </source>
</evidence>
<dbReference type="PROSITE" id="PS51898">
    <property type="entry name" value="TYR_RECOMBINASE"/>
    <property type="match status" value="1"/>
</dbReference>
<dbReference type="InterPro" id="IPR011010">
    <property type="entry name" value="DNA_brk_join_enz"/>
</dbReference>
<evidence type="ECO:0000256" key="4">
    <source>
        <dbReference type="SAM" id="MobiDB-lite"/>
    </source>
</evidence>
<feature type="region of interest" description="Disordered" evidence="4">
    <location>
        <begin position="252"/>
        <end position="277"/>
    </location>
</feature>
<comment type="similarity">
    <text evidence="1">Belongs to the 'phage' integrase family.</text>
</comment>